<dbReference type="RefSeq" id="WP_013770151.1">
    <property type="nucleotide sequence ID" value="NC_015514.1"/>
</dbReference>
<dbReference type="EMBL" id="CP002666">
    <property type="protein sequence ID" value="AEE45123.1"/>
    <property type="molecule type" value="Genomic_DNA"/>
</dbReference>
<reference evidence="2 3" key="1">
    <citation type="submission" date="2011-04" db="EMBL/GenBank/DDBJ databases">
        <title>Complete sequence of Cellulomonas fimi ATCC 484.</title>
        <authorList>
            <consortium name="US DOE Joint Genome Institute"/>
            <person name="Lucas S."/>
            <person name="Han J."/>
            <person name="Lapidus A."/>
            <person name="Cheng J.-F."/>
            <person name="Goodwin L."/>
            <person name="Pitluck S."/>
            <person name="Peters L."/>
            <person name="Chertkov O."/>
            <person name="Detter J.C."/>
            <person name="Han C."/>
            <person name="Tapia R."/>
            <person name="Land M."/>
            <person name="Hauser L."/>
            <person name="Kyrpides N."/>
            <person name="Ivanova N."/>
            <person name="Ovchinnikova G."/>
            <person name="Pagani I."/>
            <person name="Mead D."/>
            <person name="Brumm P."/>
            <person name="Woyke T."/>
        </authorList>
    </citation>
    <scope>NUCLEOTIDE SEQUENCE [LARGE SCALE GENOMIC DNA]</scope>
    <source>
        <strain evidence="3">ATCC 484 / DSM 20113 / JCM 1341 / NBRC 15513 / NCIMB 8980 / NCTC 7547</strain>
    </source>
</reference>
<feature type="compositionally biased region" description="Low complexity" evidence="1">
    <location>
        <begin position="66"/>
        <end position="81"/>
    </location>
</feature>
<feature type="region of interest" description="Disordered" evidence="1">
    <location>
        <begin position="64"/>
        <end position="96"/>
    </location>
</feature>
<dbReference type="KEGG" id="cfi:Celf_0986"/>
<proteinExistence type="predicted"/>
<evidence type="ECO:0000313" key="2">
    <source>
        <dbReference type="EMBL" id="AEE45123.1"/>
    </source>
</evidence>
<dbReference type="HOGENOM" id="CLU_780081_0_0_11"/>
<dbReference type="AlphaFoldDB" id="F4H1F2"/>
<gene>
    <name evidence="2" type="ordered locus">Celf_0986</name>
</gene>
<dbReference type="Proteomes" id="UP000008460">
    <property type="component" value="Chromosome"/>
</dbReference>
<evidence type="ECO:0000313" key="3">
    <source>
        <dbReference type="Proteomes" id="UP000008460"/>
    </source>
</evidence>
<evidence type="ECO:0000256" key="1">
    <source>
        <dbReference type="SAM" id="MobiDB-lite"/>
    </source>
</evidence>
<keyword evidence="3" id="KW-1185">Reference proteome</keyword>
<accession>F4H1F2</accession>
<name>F4H1F2_CELFA</name>
<protein>
    <submittedName>
        <fullName evidence="2">Uncharacterized protein</fullName>
    </submittedName>
</protein>
<feature type="region of interest" description="Disordered" evidence="1">
    <location>
        <begin position="233"/>
        <end position="252"/>
    </location>
</feature>
<sequence length="355" mass="37272">MTVLAEPHGVDRAPLARVIALRPSTGRHAAAGSPETAGLAPTAPVPTVHRAVSAGHATTATVTTLPASPRPVGAVAPAAAPTGQVTSDARHREGAHAEVPVARSLVRELEEVAAAMHDHGPLPSLRVELRQLLSAWGAALVRLHRTPLTSAVPLAELPWVLREPLPRWLADLPGDVGPVWAARAHPGVLRAVDEARRSWSAVQWTHGDATGDEVVVTRSRGVARAVLLGVADRSSPDGTLPPAPAHRSGRGDPRWDVATALDWLALALGPALDPAWGLDPVASFVAQYRELGGDALPTRATAVARTLSSAVEWTAQLTLGAEPTDEERAWLVGLWQRPLELVARTRPASSATRSS</sequence>
<organism evidence="2 3">
    <name type="scientific">Cellulomonas fimi (strain ATCC 484 / DSM 20113 / JCM 1341 / CCUG 24087 / LMG 16345 / NBRC 15513 / NCIMB 8980 / NCTC 7547 / NRS-133)</name>
    <dbReference type="NCBI Taxonomy" id="590998"/>
    <lineage>
        <taxon>Bacteria</taxon>
        <taxon>Bacillati</taxon>
        <taxon>Actinomycetota</taxon>
        <taxon>Actinomycetes</taxon>
        <taxon>Micrococcales</taxon>
        <taxon>Cellulomonadaceae</taxon>
        <taxon>Cellulomonas</taxon>
    </lineage>
</organism>